<feature type="compositionally biased region" description="Basic residues" evidence="1">
    <location>
        <begin position="11"/>
        <end position="25"/>
    </location>
</feature>
<keyword evidence="3" id="KW-1185">Reference proteome</keyword>
<dbReference type="Proteomes" id="UP001551189">
    <property type="component" value="Unassembled WGS sequence"/>
</dbReference>
<accession>A0ABV3BAT6</accession>
<organism evidence="2 3">
    <name type="scientific">Streptomyces neyagawaensis</name>
    <dbReference type="NCBI Taxonomy" id="42238"/>
    <lineage>
        <taxon>Bacteria</taxon>
        <taxon>Bacillati</taxon>
        <taxon>Actinomycetota</taxon>
        <taxon>Actinomycetes</taxon>
        <taxon>Kitasatosporales</taxon>
        <taxon>Streptomycetaceae</taxon>
        <taxon>Streptomyces</taxon>
    </lineage>
</organism>
<feature type="compositionally biased region" description="Basic and acidic residues" evidence="1">
    <location>
        <begin position="1"/>
        <end position="10"/>
    </location>
</feature>
<comment type="caution">
    <text evidence="2">The sequence shown here is derived from an EMBL/GenBank/DDBJ whole genome shotgun (WGS) entry which is preliminary data.</text>
</comment>
<reference evidence="2 3" key="1">
    <citation type="submission" date="2024-06" db="EMBL/GenBank/DDBJ databases">
        <title>The Natural Products Discovery Center: Release of the First 8490 Sequenced Strains for Exploring Actinobacteria Biosynthetic Diversity.</title>
        <authorList>
            <person name="Kalkreuter E."/>
            <person name="Kautsar S.A."/>
            <person name="Yang D."/>
            <person name="Bader C.D."/>
            <person name="Teijaro C.N."/>
            <person name="Fluegel L."/>
            <person name="Davis C.M."/>
            <person name="Simpson J.R."/>
            <person name="Lauterbach L."/>
            <person name="Steele A.D."/>
            <person name="Gui C."/>
            <person name="Meng S."/>
            <person name="Li G."/>
            <person name="Viehrig K."/>
            <person name="Ye F."/>
            <person name="Su P."/>
            <person name="Kiefer A.F."/>
            <person name="Nichols A."/>
            <person name="Cepeda A.J."/>
            <person name="Yan W."/>
            <person name="Fan B."/>
            <person name="Jiang Y."/>
            <person name="Adhikari A."/>
            <person name="Zheng C.-J."/>
            <person name="Schuster L."/>
            <person name="Cowan T.M."/>
            <person name="Smanski M.J."/>
            <person name="Chevrette M.G."/>
            <person name="De Carvalho L.P.S."/>
            <person name="Shen B."/>
        </authorList>
    </citation>
    <scope>NUCLEOTIDE SEQUENCE [LARGE SCALE GENOMIC DNA]</scope>
    <source>
        <strain evidence="2 3">NPDC046851</strain>
    </source>
</reference>
<dbReference type="EMBL" id="JBEYXT010000329">
    <property type="protein sequence ID" value="MEU6806564.1"/>
    <property type="molecule type" value="Genomic_DNA"/>
</dbReference>
<sequence length="155" mass="16868">MAAAGGDRRQPPYRRRRPVHLAAGRHRPLRPAALPRPAGDGEHYYYRAGVRIVLGSVLLALGRNIARGTEHLLVEAEALTALAGAELRHGEAATAATLAREALATHRSTGRRKAQAEALDILRRAVAVTGEEDPAPYRQEADEIFWALGIPVQRH</sequence>
<name>A0ABV3BAT6_9ACTN</name>
<gene>
    <name evidence="2" type="ORF">ABZ931_37120</name>
</gene>
<feature type="region of interest" description="Disordered" evidence="1">
    <location>
        <begin position="1"/>
        <end position="25"/>
    </location>
</feature>
<evidence type="ECO:0000256" key="1">
    <source>
        <dbReference type="SAM" id="MobiDB-lite"/>
    </source>
</evidence>
<protein>
    <submittedName>
        <fullName evidence="2">Uncharacterized protein</fullName>
    </submittedName>
</protein>
<dbReference type="RefSeq" id="WP_359702284.1">
    <property type="nucleotide sequence ID" value="NZ_JBEYXT010000329.1"/>
</dbReference>
<evidence type="ECO:0000313" key="2">
    <source>
        <dbReference type="EMBL" id="MEU6806564.1"/>
    </source>
</evidence>
<evidence type="ECO:0000313" key="3">
    <source>
        <dbReference type="Proteomes" id="UP001551189"/>
    </source>
</evidence>
<proteinExistence type="predicted"/>